<dbReference type="EMBL" id="JACICE010000006">
    <property type="protein sequence ID" value="MBB3777190.1"/>
    <property type="molecule type" value="Genomic_DNA"/>
</dbReference>
<dbReference type="OrthoDB" id="7404767at2"/>
<protein>
    <recommendedName>
        <fullName evidence="5">Tetratricopeptide repeat protein</fullName>
    </recommendedName>
</protein>
<dbReference type="InterPro" id="IPR011990">
    <property type="entry name" value="TPR-like_helical_dom_sf"/>
</dbReference>
<evidence type="ECO:0000313" key="3">
    <source>
        <dbReference type="Proteomes" id="UP000430021"/>
    </source>
</evidence>
<gene>
    <name evidence="1" type="ORF">FHS52_003187</name>
    <name evidence="2" type="ORF">GRI59_15310</name>
</gene>
<dbReference type="Proteomes" id="UP000548685">
    <property type="component" value="Unassembled WGS sequence"/>
</dbReference>
<reference evidence="1 4" key="2">
    <citation type="submission" date="2020-08" db="EMBL/GenBank/DDBJ databases">
        <title>Genomic Encyclopedia of Type Strains, Phase IV (KMG-IV): sequencing the most valuable type-strain genomes for metagenomic binning, comparative biology and taxonomic classification.</title>
        <authorList>
            <person name="Goeker M."/>
        </authorList>
    </citation>
    <scope>NUCLEOTIDE SEQUENCE [LARGE SCALE GENOMIC DNA]</scope>
    <source>
        <strain evidence="1 4">DSM 8510</strain>
    </source>
</reference>
<evidence type="ECO:0000313" key="2">
    <source>
        <dbReference type="EMBL" id="MXP39974.1"/>
    </source>
</evidence>
<keyword evidence="4" id="KW-1185">Reference proteome</keyword>
<evidence type="ECO:0000313" key="4">
    <source>
        <dbReference type="Proteomes" id="UP000548685"/>
    </source>
</evidence>
<dbReference type="SUPFAM" id="SSF48452">
    <property type="entry name" value="TPR-like"/>
    <property type="match status" value="1"/>
</dbReference>
<name>A0A6I4UQ93_9SPHN</name>
<dbReference type="RefSeq" id="WP_160762126.1">
    <property type="nucleotide sequence ID" value="NZ_BAAADZ010000003.1"/>
</dbReference>
<dbReference type="Proteomes" id="UP000430021">
    <property type="component" value="Unassembled WGS sequence"/>
</dbReference>
<accession>A0A6I4UQ93</accession>
<sequence length="390" mass="42477">MAAVLLGIALSALAFLATAWNLGLPPLDPQLAGSLADDPARVFGRFRSELTPTPSGISDAYRKEVLDAARRDPLGDEALLVAALSSGSEGRYSEATRLLELARKRDPRNEITRIMLLEVYLRQARAREVVTETAVLERLSPGATQTLLPLIVGFAQNASTRAAATRAIEGSTLDYPVMRALAELQVDPALIMSLRASMTAEQLRDDSAMQQVNGLIDPYLRAGKWSEAGQLWGYFYKRQPGELGRVTDPKFSGSPGPPFGWQFTRTDGGLAEESDEGLQIVHFGRKGWVVARQALMLKPGTYRLSYKLGREAPNLPDLAWRVDCATSGTTLLDLPFKRENFLGISVTDRFTVPSDACEAQWVALAARVGDTTETGSVVIRSVDISRQGDN</sequence>
<evidence type="ECO:0008006" key="5">
    <source>
        <dbReference type="Google" id="ProtNLM"/>
    </source>
</evidence>
<reference evidence="2 3" key="1">
    <citation type="submission" date="2019-12" db="EMBL/GenBank/DDBJ databases">
        <title>Genomic-based taxomic classification of the family Erythrobacteraceae.</title>
        <authorList>
            <person name="Xu L."/>
        </authorList>
    </citation>
    <scope>NUCLEOTIDE SEQUENCE [LARGE SCALE GENOMIC DNA]</scope>
    <source>
        <strain evidence="2 3">JCM 10282</strain>
    </source>
</reference>
<organism evidence="2 3">
    <name type="scientific">Erythrobacter ramosus</name>
    <dbReference type="NCBI Taxonomy" id="35811"/>
    <lineage>
        <taxon>Bacteria</taxon>
        <taxon>Pseudomonadati</taxon>
        <taxon>Pseudomonadota</taxon>
        <taxon>Alphaproteobacteria</taxon>
        <taxon>Sphingomonadales</taxon>
        <taxon>Erythrobacteraceae</taxon>
        <taxon>Erythrobacter/Porphyrobacter group</taxon>
        <taxon>Erythrobacter</taxon>
    </lineage>
</organism>
<proteinExistence type="predicted"/>
<comment type="caution">
    <text evidence="2">The sequence shown here is derived from an EMBL/GenBank/DDBJ whole genome shotgun (WGS) entry which is preliminary data.</text>
</comment>
<dbReference type="AlphaFoldDB" id="A0A6I4UQ93"/>
<evidence type="ECO:0000313" key="1">
    <source>
        <dbReference type="EMBL" id="MBB3777190.1"/>
    </source>
</evidence>
<dbReference type="EMBL" id="WTYB01000006">
    <property type="protein sequence ID" value="MXP39974.1"/>
    <property type="molecule type" value="Genomic_DNA"/>
</dbReference>